<dbReference type="Proteomes" id="UP000019471">
    <property type="component" value="Unassembled WGS sequence"/>
</dbReference>
<dbReference type="InterPro" id="IPR011990">
    <property type="entry name" value="TPR-like_helical_dom_sf"/>
</dbReference>
<dbReference type="SUPFAM" id="SSF48452">
    <property type="entry name" value="TPR-like"/>
    <property type="match status" value="1"/>
</dbReference>
<reference evidence="1 2" key="1">
    <citation type="submission" date="2013-03" db="EMBL/GenBank/DDBJ databases">
        <title>The Genome Sequence of Cladophialophora psammophila CBS 110553.</title>
        <authorList>
            <consortium name="The Broad Institute Genomics Platform"/>
            <person name="Cuomo C."/>
            <person name="de Hoog S."/>
            <person name="Gorbushina A."/>
            <person name="Walker B."/>
            <person name="Young S.K."/>
            <person name="Zeng Q."/>
            <person name="Gargeya S."/>
            <person name="Fitzgerald M."/>
            <person name="Haas B."/>
            <person name="Abouelleil A."/>
            <person name="Allen A.W."/>
            <person name="Alvarado L."/>
            <person name="Arachchi H.M."/>
            <person name="Berlin A.M."/>
            <person name="Chapman S.B."/>
            <person name="Gainer-Dewar J."/>
            <person name="Goldberg J."/>
            <person name="Griggs A."/>
            <person name="Gujja S."/>
            <person name="Hansen M."/>
            <person name="Howarth C."/>
            <person name="Imamovic A."/>
            <person name="Ireland A."/>
            <person name="Larimer J."/>
            <person name="McCowan C."/>
            <person name="Murphy C."/>
            <person name="Pearson M."/>
            <person name="Poon T.W."/>
            <person name="Priest M."/>
            <person name="Roberts A."/>
            <person name="Saif S."/>
            <person name="Shea T."/>
            <person name="Sisk P."/>
            <person name="Sykes S."/>
            <person name="Wortman J."/>
            <person name="Nusbaum C."/>
            <person name="Birren B."/>
        </authorList>
    </citation>
    <scope>NUCLEOTIDE SEQUENCE [LARGE SCALE GENOMIC DNA]</scope>
    <source>
        <strain evidence="1 2">CBS 110553</strain>
    </source>
</reference>
<dbReference type="HOGENOM" id="CLU_1992396_0_0_1"/>
<evidence type="ECO:0000313" key="2">
    <source>
        <dbReference type="Proteomes" id="UP000019471"/>
    </source>
</evidence>
<protein>
    <recommendedName>
        <fullName evidence="3">Kinesin light chain</fullName>
    </recommendedName>
</protein>
<sequence length="125" mass="14856">MEDKAAPEARLATMRRMALIYSRQAKLNESLELYQKTMDECKANLGDDHWLMERVLDKMSDLHLQSNRHPDSAREYQKTLDLLQRRLNKDNLKSLSILCKFADVHLEQHRYQEALNLYMADLRSY</sequence>
<dbReference type="Gene3D" id="1.25.40.10">
    <property type="entry name" value="Tetratricopeptide repeat domain"/>
    <property type="match status" value="1"/>
</dbReference>
<dbReference type="EMBL" id="AMGX01000029">
    <property type="protein sequence ID" value="EXJ61296.1"/>
    <property type="molecule type" value="Genomic_DNA"/>
</dbReference>
<organism evidence="1 2">
    <name type="scientific">Cladophialophora psammophila CBS 110553</name>
    <dbReference type="NCBI Taxonomy" id="1182543"/>
    <lineage>
        <taxon>Eukaryota</taxon>
        <taxon>Fungi</taxon>
        <taxon>Dikarya</taxon>
        <taxon>Ascomycota</taxon>
        <taxon>Pezizomycotina</taxon>
        <taxon>Eurotiomycetes</taxon>
        <taxon>Chaetothyriomycetidae</taxon>
        <taxon>Chaetothyriales</taxon>
        <taxon>Herpotrichiellaceae</taxon>
        <taxon>Cladophialophora</taxon>
    </lineage>
</organism>
<dbReference type="RefSeq" id="XP_007750613.1">
    <property type="nucleotide sequence ID" value="XM_007752423.1"/>
</dbReference>
<evidence type="ECO:0008006" key="3">
    <source>
        <dbReference type="Google" id="ProtNLM"/>
    </source>
</evidence>
<dbReference type="OrthoDB" id="4160981at2759"/>
<keyword evidence="2" id="KW-1185">Reference proteome</keyword>
<accession>W9W9T4</accession>
<evidence type="ECO:0000313" key="1">
    <source>
        <dbReference type="EMBL" id="EXJ61296.1"/>
    </source>
</evidence>
<comment type="caution">
    <text evidence="1">The sequence shown here is derived from an EMBL/GenBank/DDBJ whole genome shotgun (WGS) entry which is preliminary data.</text>
</comment>
<proteinExistence type="predicted"/>
<dbReference type="Pfam" id="PF13424">
    <property type="entry name" value="TPR_12"/>
    <property type="match status" value="1"/>
</dbReference>
<dbReference type="AlphaFoldDB" id="W9W9T4"/>
<dbReference type="GeneID" id="19196540"/>
<gene>
    <name evidence="1" type="ORF">A1O5_11853</name>
</gene>
<name>W9W9T4_9EURO</name>